<evidence type="ECO:0000313" key="3">
    <source>
        <dbReference type="Proteomes" id="UP000663829"/>
    </source>
</evidence>
<gene>
    <name evidence="1" type="ORF">GPM918_LOCUS20906</name>
    <name evidence="2" type="ORF">SRO942_LOCUS20903</name>
</gene>
<evidence type="ECO:0000313" key="2">
    <source>
        <dbReference type="EMBL" id="CAF3909092.1"/>
    </source>
</evidence>
<reference evidence="1" key="1">
    <citation type="submission" date="2021-02" db="EMBL/GenBank/DDBJ databases">
        <authorList>
            <person name="Nowell W R."/>
        </authorList>
    </citation>
    <scope>NUCLEOTIDE SEQUENCE</scope>
</reference>
<evidence type="ECO:0000313" key="1">
    <source>
        <dbReference type="EMBL" id="CAF1145452.1"/>
    </source>
</evidence>
<dbReference type="EMBL" id="CAJOBC010006727">
    <property type="protein sequence ID" value="CAF3909092.1"/>
    <property type="molecule type" value="Genomic_DNA"/>
</dbReference>
<dbReference type="EMBL" id="CAJNOQ010006727">
    <property type="protein sequence ID" value="CAF1145452.1"/>
    <property type="molecule type" value="Genomic_DNA"/>
</dbReference>
<accession>A0A814SC85</accession>
<dbReference type="AlphaFoldDB" id="A0A814SC85"/>
<protein>
    <submittedName>
        <fullName evidence="1">Uncharacterized protein</fullName>
    </submittedName>
</protein>
<proteinExistence type="predicted"/>
<organism evidence="1 3">
    <name type="scientific">Didymodactylos carnosus</name>
    <dbReference type="NCBI Taxonomy" id="1234261"/>
    <lineage>
        <taxon>Eukaryota</taxon>
        <taxon>Metazoa</taxon>
        <taxon>Spiralia</taxon>
        <taxon>Gnathifera</taxon>
        <taxon>Rotifera</taxon>
        <taxon>Eurotatoria</taxon>
        <taxon>Bdelloidea</taxon>
        <taxon>Philodinida</taxon>
        <taxon>Philodinidae</taxon>
        <taxon>Didymodactylos</taxon>
    </lineage>
</organism>
<sequence length="126" mass="14148">MLHLIQAQLPTYTNVLNSTDSGEDSLIRRCDVEDHMQHYQQQLSEINKAHVDTMLGLSNQINMLSAKVDCASSKAEQMNLLVSKVVIPCVITLADSLVKLDEKISCTEVHKFNLTKLEHRNINTEG</sequence>
<dbReference type="Proteomes" id="UP000663829">
    <property type="component" value="Unassembled WGS sequence"/>
</dbReference>
<keyword evidence="3" id="KW-1185">Reference proteome</keyword>
<name>A0A814SC85_9BILA</name>
<comment type="caution">
    <text evidence="1">The sequence shown here is derived from an EMBL/GenBank/DDBJ whole genome shotgun (WGS) entry which is preliminary data.</text>
</comment>
<dbReference type="Proteomes" id="UP000681722">
    <property type="component" value="Unassembled WGS sequence"/>
</dbReference>